<sequence>MAFTSNEYFIGKRTSISLVLFDLSKEDSVVEDDLFHHLGSLKARETKCGVLRYRPEVVLIATHADKLRTDPQLRANAYFRMAMNGLQAYLNFYPRVMVLDCTSPTSGEFSALRDCLKELRGKIIKNSERVPHLCVQLLPHIRACAKERPSFPVITWQEFVSKVKEINKTADEEGVRNVAFYLNESAEIVNDNSPELRDKVVLDVNWLTSHIFGIALAPANFPRSLRSDRASGMVEKRELQNTFPECPLEQLIELFVRFEVCLPYDEHHLICDNYLFPSHLEQDRTNLDDVWPRFDDGLCVVGRIVECKNKMDSLPGSFFPKFQIRLLRRFGHMSPVWYGGIKIADDAVEILATLSSSLKAVNFCVWAPKGCEERCYASMEFIESLRDGLLDEVAGGVEFIHKALSIKMLHHKKFEGYSLKEVDELLHEVGPDASVVLEKCGIREMAVEVKYCGIRRYVHPRDHISHLTMRERKELTKLLDSNHLKSLSEQLEVQSVPVEHEDMGTSGFTNVISGSVTDRYLSQCALENDLRAQDLIEALERINRFDAATVISRWLSSVRMAQQAPTMYKTRGESSASERSSSLSSRRRGTSGASEHSEVPTRSIGGSNASEGSPLLETRYSMSSGRGPCSCAVACPRHSFDTCSSRKESGASENSLPFDGMDEPPSRATRVASCGHVSDIVSEQRSIDPRHGFRSASSASSHSHPTEESYYGSQERLSCEESQLDPNPTEQIVPQPRLHIHPCTNCEHCAPKLPVQDTGDAKVPISVEETSKDTHAQSRDADLDVLSSPVQISHSDSKEEGSNEKELPTAETGEPDDKTTLPVSSLIPELSSRLSLSWRPVAVDLGFRSTELGRFEEASLLRVQASDMLRSWLSENKCTLECEHCQEVILERLGEAFENAHRSDLKDFLQQHSREV</sequence>
<protein>
    <recommendedName>
        <fullName evidence="2">Death domain-containing protein</fullName>
    </recommendedName>
</protein>
<evidence type="ECO:0000259" key="2">
    <source>
        <dbReference type="PROSITE" id="PS50017"/>
    </source>
</evidence>
<dbReference type="EMBL" id="MU826373">
    <property type="protein sequence ID" value="KAJ7377741.1"/>
    <property type="molecule type" value="Genomic_DNA"/>
</dbReference>
<dbReference type="PANTHER" id="PTHR12449:SF18">
    <property type="entry name" value="DEATH DOMAIN-CONTAINING PROTEIN"/>
    <property type="match status" value="1"/>
</dbReference>
<feature type="compositionally biased region" description="Basic and acidic residues" evidence="1">
    <location>
        <begin position="641"/>
        <end position="650"/>
    </location>
</feature>
<feature type="region of interest" description="Disordered" evidence="1">
    <location>
        <begin position="641"/>
        <end position="733"/>
    </location>
</feature>
<dbReference type="PROSITE" id="PS50017">
    <property type="entry name" value="DEATH_DOMAIN"/>
    <property type="match status" value="1"/>
</dbReference>
<dbReference type="CDD" id="cd01670">
    <property type="entry name" value="Death"/>
    <property type="match status" value="1"/>
</dbReference>
<dbReference type="PANTHER" id="PTHR12449">
    <property type="entry name" value="DEATH DOMAIN-CONTAINING PROTEIN"/>
    <property type="match status" value="1"/>
</dbReference>
<keyword evidence="4" id="KW-1185">Reference proteome</keyword>
<dbReference type="Proteomes" id="UP001163046">
    <property type="component" value="Unassembled WGS sequence"/>
</dbReference>
<evidence type="ECO:0000313" key="4">
    <source>
        <dbReference type="Proteomes" id="UP001163046"/>
    </source>
</evidence>
<evidence type="ECO:0000256" key="1">
    <source>
        <dbReference type="SAM" id="MobiDB-lite"/>
    </source>
</evidence>
<dbReference type="InterPro" id="IPR011029">
    <property type="entry name" value="DEATH-like_dom_sf"/>
</dbReference>
<dbReference type="GO" id="GO:0007165">
    <property type="term" value="P:signal transduction"/>
    <property type="evidence" value="ECO:0007669"/>
    <property type="project" value="InterPro"/>
</dbReference>
<organism evidence="3 4">
    <name type="scientific">Desmophyllum pertusum</name>
    <dbReference type="NCBI Taxonomy" id="174260"/>
    <lineage>
        <taxon>Eukaryota</taxon>
        <taxon>Metazoa</taxon>
        <taxon>Cnidaria</taxon>
        <taxon>Anthozoa</taxon>
        <taxon>Hexacorallia</taxon>
        <taxon>Scleractinia</taxon>
        <taxon>Caryophylliina</taxon>
        <taxon>Caryophylliidae</taxon>
        <taxon>Desmophyllum</taxon>
    </lineage>
</organism>
<name>A0A9X0CW46_9CNID</name>
<dbReference type="InterPro" id="IPR039788">
    <property type="entry name" value="NOL4/NOL4L"/>
</dbReference>
<evidence type="ECO:0000313" key="3">
    <source>
        <dbReference type="EMBL" id="KAJ7377741.1"/>
    </source>
</evidence>
<gene>
    <name evidence="3" type="ORF">OS493_026877</name>
</gene>
<feature type="region of interest" description="Disordered" evidence="1">
    <location>
        <begin position="564"/>
        <end position="619"/>
    </location>
</feature>
<comment type="caution">
    <text evidence="3">The sequence shown here is derived from an EMBL/GenBank/DDBJ whole genome shotgun (WGS) entry which is preliminary data.</text>
</comment>
<feature type="compositionally biased region" description="Basic and acidic residues" evidence="1">
    <location>
        <begin position="769"/>
        <end position="782"/>
    </location>
</feature>
<feature type="compositionally biased region" description="Polar residues" evidence="1">
    <location>
        <begin position="711"/>
        <end position="732"/>
    </location>
</feature>
<dbReference type="Gene3D" id="1.10.533.10">
    <property type="entry name" value="Death Domain, Fas"/>
    <property type="match status" value="2"/>
</dbReference>
<dbReference type="OrthoDB" id="5959127at2759"/>
<feature type="region of interest" description="Disordered" evidence="1">
    <location>
        <begin position="769"/>
        <end position="821"/>
    </location>
</feature>
<proteinExistence type="predicted"/>
<dbReference type="InterPro" id="IPR000488">
    <property type="entry name" value="Death_dom"/>
</dbReference>
<dbReference type="SUPFAM" id="SSF47986">
    <property type="entry name" value="DEATH domain"/>
    <property type="match status" value="1"/>
</dbReference>
<dbReference type="AlphaFoldDB" id="A0A9X0CW46"/>
<accession>A0A9X0CW46</accession>
<feature type="compositionally biased region" description="Basic and acidic residues" evidence="1">
    <location>
        <begin position="795"/>
        <end position="808"/>
    </location>
</feature>
<reference evidence="3" key="1">
    <citation type="submission" date="2023-01" db="EMBL/GenBank/DDBJ databases">
        <title>Genome assembly of the deep-sea coral Lophelia pertusa.</title>
        <authorList>
            <person name="Herrera S."/>
            <person name="Cordes E."/>
        </authorList>
    </citation>
    <scope>NUCLEOTIDE SEQUENCE</scope>
    <source>
        <strain evidence="3">USNM1676648</strain>
        <tissue evidence="3">Polyp</tissue>
    </source>
</reference>
<feature type="domain" description="Death" evidence="2">
    <location>
        <begin position="837"/>
        <end position="913"/>
    </location>
</feature>
<feature type="compositionally biased region" description="Low complexity" evidence="1">
    <location>
        <begin position="573"/>
        <end position="594"/>
    </location>
</feature>